<comment type="caution">
    <text evidence="4">The sequence shown here is derived from an EMBL/GenBank/DDBJ whole genome shotgun (WGS) entry which is preliminary data.</text>
</comment>
<dbReference type="GO" id="GO:0016020">
    <property type="term" value="C:membrane"/>
    <property type="evidence" value="ECO:0007669"/>
    <property type="project" value="UniProtKB-UniRule"/>
</dbReference>
<keyword evidence="4" id="KW-0966">Cell projection</keyword>
<dbReference type="EMBL" id="JAPIVE010000004">
    <property type="protein sequence ID" value="MCX2525448.1"/>
    <property type="molecule type" value="Genomic_DNA"/>
</dbReference>
<proteinExistence type="predicted"/>
<evidence type="ECO:0000259" key="3">
    <source>
        <dbReference type="PROSITE" id="PS51123"/>
    </source>
</evidence>
<dbReference type="Pfam" id="PF00691">
    <property type="entry name" value="OmpA"/>
    <property type="match status" value="1"/>
</dbReference>
<organism evidence="4 5">
    <name type="scientific">Larsenimonas rhizosphaerae</name>
    <dbReference type="NCBI Taxonomy" id="2944682"/>
    <lineage>
        <taxon>Bacteria</taxon>
        <taxon>Pseudomonadati</taxon>
        <taxon>Pseudomonadota</taxon>
        <taxon>Gammaproteobacteria</taxon>
        <taxon>Oceanospirillales</taxon>
        <taxon>Halomonadaceae</taxon>
        <taxon>Larsenimonas</taxon>
    </lineage>
</organism>
<dbReference type="PANTHER" id="PTHR30329:SF21">
    <property type="entry name" value="LIPOPROTEIN YIAD-RELATED"/>
    <property type="match status" value="1"/>
</dbReference>
<dbReference type="Gene3D" id="3.30.1330.60">
    <property type="entry name" value="OmpA-like domain"/>
    <property type="match status" value="1"/>
</dbReference>
<dbReference type="InterPro" id="IPR050330">
    <property type="entry name" value="Bact_OuterMem_StrucFunc"/>
</dbReference>
<dbReference type="PANTHER" id="PTHR30329">
    <property type="entry name" value="STATOR ELEMENT OF FLAGELLAR MOTOR COMPLEX"/>
    <property type="match status" value="1"/>
</dbReference>
<keyword evidence="4" id="KW-0969">Cilium</keyword>
<evidence type="ECO:0000256" key="1">
    <source>
        <dbReference type="PROSITE-ProRule" id="PRU00473"/>
    </source>
</evidence>
<reference evidence="4" key="1">
    <citation type="submission" date="2022-11" db="EMBL/GenBank/DDBJ databases">
        <title>Larsenimonas rhizosphaerae sp. nov., isolated from a tidal mudflat.</title>
        <authorList>
            <person name="Lee S.D."/>
            <person name="Kim I.S."/>
        </authorList>
    </citation>
    <scope>NUCLEOTIDE SEQUENCE</scope>
    <source>
        <strain evidence="4">GH2-1</strain>
    </source>
</reference>
<dbReference type="CDD" id="cd07185">
    <property type="entry name" value="OmpA_C-like"/>
    <property type="match status" value="1"/>
</dbReference>
<evidence type="ECO:0000313" key="4">
    <source>
        <dbReference type="EMBL" id="MCX2525448.1"/>
    </source>
</evidence>
<protein>
    <submittedName>
        <fullName evidence="4">Flagellar motor protein MotB</fullName>
    </submittedName>
</protein>
<name>A0AA41ZNZ8_9GAMM</name>
<keyword evidence="2" id="KW-0812">Transmembrane</keyword>
<evidence type="ECO:0000256" key="2">
    <source>
        <dbReference type="SAM" id="Phobius"/>
    </source>
</evidence>
<dbReference type="InterPro" id="IPR006665">
    <property type="entry name" value="OmpA-like"/>
</dbReference>
<dbReference type="InterPro" id="IPR036737">
    <property type="entry name" value="OmpA-like_sf"/>
</dbReference>
<dbReference type="RefSeq" id="WP_265896896.1">
    <property type="nucleotide sequence ID" value="NZ_JAPIVE010000004.1"/>
</dbReference>
<gene>
    <name evidence="4" type="ORF">OQ287_14470</name>
</gene>
<dbReference type="SUPFAM" id="SSF103088">
    <property type="entry name" value="OmpA-like"/>
    <property type="match status" value="1"/>
</dbReference>
<keyword evidence="5" id="KW-1185">Reference proteome</keyword>
<evidence type="ECO:0000313" key="5">
    <source>
        <dbReference type="Proteomes" id="UP001165678"/>
    </source>
</evidence>
<dbReference type="PROSITE" id="PS51123">
    <property type="entry name" value="OMPA_2"/>
    <property type="match status" value="1"/>
</dbReference>
<feature type="transmembrane region" description="Helical" evidence="2">
    <location>
        <begin position="39"/>
        <end position="59"/>
    </location>
</feature>
<dbReference type="Proteomes" id="UP001165678">
    <property type="component" value="Unassembled WGS sequence"/>
</dbReference>
<keyword evidence="4" id="KW-0282">Flagellum</keyword>
<keyword evidence="1 2" id="KW-0472">Membrane</keyword>
<feature type="domain" description="OmpA-like" evidence="3">
    <location>
        <begin position="184"/>
        <end position="303"/>
    </location>
</feature>
<dbReference type="AlphaFoldDB" id="A0AA41ZNZ8"/>
<keyword evidence="2" id="KW-1133">Transmembrane helix</keyword>
<accession>A0AA41ZNZ8</accession>
<sequence>MYAKRAEVPESLSIRTPARRRDELAEDFDDSSLDQAGWLISYLDVLTLLIMLFVILLMFNRPVPDIEPEPVSMAAATGGIMPLHRGIQPMVNGEIVGPPRSVTPVQGPAVAAETLAEAATPMPPAPDLTLTPEALMAVGRVTGPMPVVASSAPATDNNDGMRVMDQLKDVLPVLDGVVVQPTPQGITFRIQDRLLFSSGDVSISPEGERLLTQLVPALERFKGSISVEGHTDSQPISTERFPSNWELSTARASAVLRLLRNRNIAGDRLRAVGMASTRPLADNDTPDGRAENRRVELVLKALP</sequence>